<comment type="caution">
    <text evidence="1">The sequence shown here is derived from an EMBL/GenBank/DDBJ whole genome shotgun (WGS) entry which is preliminary data.</text>
</comment>
<sequence length="132" mass="14960">MDVRWSDFGFSGRDGKESTLWVGSSGANTPCHLDSYGCNLVLQVQGRKRWHLYPPEDSSFLYPTRIPYEESSVFSKVNVVNPDLKHFPQFKKAQAHTVIVNPGQVISELGLSFILQLLEKYNVDSRKGRSVK</sequence>
<organism evidence="1 2">
    <name type="scientific">Sphaerodactylus townsendi</name>
    <dbReference type="NCBI Taxonomy" id="933632"/>
    <lineage>
        <taxon>Eukaryota</taxon>
        <taxon>Metazoa</taxon>
        <taxon>Chordata</taxon>
        <taxon>Craniata</taxon>
        <taxon>Vertebrata</taxon>
        <taxon>Euteleostomi</taxon>
        <taxon>Lepidosauria</taxon>
        <taxon>Squamata</taxon>
        <taxon>Bifurcata</taxon>
        <taxon>Gekkota</taxon>
        <taxon>Sphaerodactylidae</taxon>
        <taxon>Sphaerodactylus</taxon>
    </lineage>
</organism>
<accession>A0ACB8G1M8</accession>
<dbReference type="EMBL" id="CM037615">
    <property type="protein sequence ID" value="KAH8013442.1"/>
    <property type="molecule type" value="Genomic_DNA"/>
</dbReference>
<evidence type="ECO:0000313" key="2">
    <source>
        <dbReference type="Proteomes" id="UP000827872"/>
    </source>
</evidence>
<reference evidence="1" key="1">
    <citation type="submission" date="2021-08" db="EMBL/GenBank/DDBJ databases">
        <title>The first chromosome-level gecko genome reveals the dynamic sex chromosomes of Neotropical dwarf geckos (Sphaerodactylidae: Sphaerodactylus).</title>
        <authorList>
            <person name="Pinto B.J."/>
            <person name="Keating S.E."/>
            <person name="Gamble T."/>
        </authorList>
    </citation>
    <scope>NUCLEOTIDE SEQUENCE</scope>
    <source>
        <strain evidence="1">TG3544</strain>
    </source>
</reference>
<gene>
    <name evidence="1" type="primary">HSPBAP1</name>
    <name evidence="1" type="ORF">K3G42_019118</name>
</gene>
<dbReference type="Proteomes" id="UP000827872">
    <property type="component" value="Linkage Group LG02"/>
</dbReference>
<evidence type="ECO:0000313" key="1">
    <source>
        <dbReference type="EMBL" id="KAH8013442.1"/>
    </source>
</evidence>
<protein>
    <submittedName>
        <fullName evidence="1">HSPB1-associated protein 1</fullName>
    </submittedName>
</protein>
<name>A0ACB8G1M8_9SAUR</name>
<proteinExistence type="predicted"/>
<keyword evidence="2" id="KW-1185">Reference proteome</keyword>